<dbReference type="OrthoDB" id="1742084at2759"/>
<dbReference type="InterPro" id="IPR036427">
    <property type="entry name" value="Bromodomain-like_sf"/>
</dbReference>
<feature type="domain" description="Bromo" evidence="4">
    <location>
        <begin position="371"/>
        <end position="414"/>
    </location>
</feature>
<evidence type="ECO:0000256" key="2">
    <source>
        <dbReference type="PROSITE-ProRule" id="PRU00035"/>
    </source>
</evidence>
<feature type="region of interest" description="Disordered" evidence="3">
    <location>
        <begin position="150"/>
        <end position="178"/>
    </location>
</feature>
<gene>
    <name evidence="5" type="ORF">HAZT_HAZT007867</name>
</gene>
<evidence type="ECO:0000259" key="4">
    <source>
        <dbReference type="PROSITE" id="PS50014"/>
    </source>
</evidence>
<dbReference type="EMBL" id="JQDR03013526">
    <property type="protein sequence ID" value="KAA0189451.1"/>
    <property type="molecule type" value="Genomic_DNA"/>
</dbReference>
<accession>A0A6A0GVU4</accession>
<evidence type="ECO:0000256" key="3">
    <source>
        <dbReference type="SAM" id="MobiDB-lite"/>
    </source>
</evidence>
<dbReference type="GO" id="GO:0035267">
    <property type="term" value="C:NuA4 histone acetyltransferase complex"/>
    <property type="evidence" value="ECO:0007669"/>
    <property type="project" value="TreeGrafter"/>
</dbReference>
<feature type="compositionally biased region" description="Acidic residues" evidence="3">
    <location>
        <begin position="155"/>
        <end position="174"/>
    </location>
</feature>
<feature type="compositionally biased region" description="Basic and acidic residues" evidence="3">
    <location>
        <begin position="17"/>
        <end position="28"/>
    </location>
</feature>
<reference evidence="5" key="2">
    <citation type="journal article" date="2018" name="Environ. Sci. Technol.">
        <title>The Toxicogenome of Hyalella azteca: A Model for Sediment Ecotoxicology and Evolutionary Toxicology.</title>
        <authorList>
            <person name="Poynton H.C."/>
            <person name="Hasenbein S."/>
            <person name="Benoit J.B."/>
            <person name="Sepulveda M.S."/>
            <person name="Poelchau M.F."/>
            <person name="Hughes D.S.T."/>
            <person name="Murali S.C."/>
            <person name="Chen S."/>
            <person name="Glastad K.M."/>
            <person name="Goodisman M.A.D."/>
            <person name="Werren J.H."/>
            <person name="Vineis J.H."/>
            <person name="Bowen J.L."/>
            <person name="Friedrich M."/>
            <person name="Jones J."/>
            <person name="Robertson H.M."/>
            <person name="Feyereisen R."/>
            <person name="Mechler-Hickson A."/>
            <person name="Mathers N."/>
            <person name="Lee C.E."/>
            <person name="Colbourne J.K."/>
            <person name="Biales A."/>
            <person name="Johnston J.S."/>
            <person name="Wellborn G.A."/>
            <person name="Rosendale A.J."/>
            <person name="Cridge A.G."/>
            <person name="Munoz-Torres M.C."/>
            <person name="Bain P.A."/>
            <person name="Manny A.R."/>
            <person name="Major K.M."/>
            <person name="Lambert F.N."/>
            <person name="Vulpe C.D."/>
            <person name="Tuck P."/>
            <person name="Blalock B.J."/>
            <person name="Lin Y.Y."/>
            <person name="Smith M.E."/>
            <person name="Ochoa-Acuna H."/>
            <person name="Chen M.M."/>
            <person name="Childers C.P."/>
            <person name="Qu J."/>
            <person name="Dugan S."/>
            <person name="Lee S.L."/>
            <person name="Chao H."/>
            <person name="Dinh H."/>
            <person name="Han Y."/>
            <person name="Doddapaneni H."/>
            <person name="Worley K.C."/>
            <person name="Muzny D.M."/>
            <person name="Gibbs R.A."/>
            <person name="Richards S."/>
        </authorList>
    </citation>
    <scope>NUCLEOTIDE SEQUENCE</scope>
    <source>
        <strain evidence="5">HAZT.00-mixed</strain>
        <tissue evidence="5">Whole organism</tissue>
    </source>
</reference>
<feature type="region of interest" description="Disordered" evidence="3">
    <location>
        <begin position="1"/>
        <end position="64"/>
    </location>
</feature>
<sequence>MYRQLRTVNHALSTRQAGDEVPRKAAKDDDGDEDDDKKPAVNGLPPVKEELDEGTCAKTEPRDTSALVIKEDPLIIINKPEAECLQASYGGAAMSSSKEGYQDTVASPTLPKQEVHVWDDVKLQLGEVQRKYSRLGASKYHHIFSGDSTMKLEKESEEEEDVEEDVEEEEEDDGFAGFGPSSLSVGGCMIGSVLATAAEKRRSEDEDVYNIDNDDTIGLKASEKLKLKENALHKLGAEGEAADEVLRSAPETAAALGSPGASQASFIAAADDEGGAGVVRKDVLKTKQMKRVRDDRNIDFDDCDSVDSLATTCVLYVQRACLIRAACVLYVQRVCLIRAARVSYTCSVCVLYVQRVCLIRAARVSYTCSAPMDLQTIKRNIEGGVIRTTEEFQRDVMLMCINAVTYNTRGHNVHDMATRLMSDALAKIESLRRETRESLAKRSDDPSTATVRSYKKKKLS</sequence>
<dbReference type="PROSITE" id="PS50014">
    <property type="entry name" value="BROMODOMAIN_2"/>
    <property type="match status" value="1"/>
</dbReference>
<name>A0A6A0GVU4_HYAAZ</name>
<dbReference type="PANTHER" id="PTHR15398:SF4">
    <property type="entry name" value="BROMODOMAIN-CONTAINING PROTEIN 8 ISOFORM X1"/>
    <property type="match status" value="1"/>
</dbReference>
<feature type="region of interest" description="Disordered" evidence="3">
    <location>
        <begin position="436"/>
        <end position="460"/>
    </location>
</feature>
<reference evidence="5" key="3">
    <citation type="submission" date="2019-06" db="EMBL/GenBank/DDBJ databases">
        <authorList>
            <person name="Poynton C."/>
            <person name="Hasenbein S."/>
            <person name="Benoit J.B."/>
            <person name="Sepulveda M.S."/>
            <person name="Poelchau M.F."/>
            <person name="Murali S.C."/>
            <person name="Chen S."/>
            <person name="Glastad K.M."/>
            <person name="Werren J.H."/>
            <person name="Vineis J.H."/>
            <person name="Bowen J.L."/>
            <person name="Friedrich M."/>
            <person name="Jones J."/>
            <person name="Robertson H.M."/>
            <person name="Feyereisen R."/>
            <person name="Mechler-Hickson A."/>
            <person name="Mathers N."/>
            <person name="Lee C.E."/>
            <person name="Colbourne J.K."/>
            <person name="Biales A."/>
            <person name="Johnston J.S."/>
            <person name="Wellborn G.A."/>
            <person name="Rosendale A.J."/>
            <person name="Cridge A.G."/>
            <person name="Munoz-Torres M.C."/>
            <person name="Bain P.A."/>
            <person name="Manny A.R."/>
            <person name="Major K.M."/>
            <person name="Lambert F.N."/>
            <person name="Vulpe C.D."/>
            <person name="Tuck P."/>
            <person name="Blalock B.J."/>
            <person name="Lin Y.-Y."/>
            <person name="Smith M.E."/>
            <person name="Ochoa-Acuna H."/>
            <person name="Chen M.-J.M."/>
            <person name="Childers C.P."/>
            <person name="Qu J."/>
            <person name="Dugan S."/>
            <person name="Lee S.L."/>
            <person name="Chao H."/>
            <person name="Dinh H."/>
            <person name="Han Y."/>
            <person name="Doddapaneni H."/>
            <person name="Worley K.C."/>
            <person name="Muzny D.M."/>
            <person name="Gibbs R.A."/>
            <person name="Richards S."/>
        </authorList>
    </citation>
    <scope>NUCLEOTIDE SEQUENCE</scope>
    <source>
        <strain evidence="5">HAZT.00-mixed</strain>
        <tissue evidence="5">Whole organism</tissue>
    </source>
</reference>
<evidence type="ECO:0000256" key="1">
    <source>
        <dbReference type="ARBA" id="ARBA00023117"/>
    </source>
</evidence>
<dbReference type="PANTHER" id="PTHR15398">
    <property type="entry name" value="BROMODOMAIN-CONTAINING PROTEIN 8"/>
    <property type="match status" value="1"/>
</dbReference>
<proteinExistence type="predicted"/>
<dbReference type="AlphaFoldDB" id="A0A6A0GVU4"/>
<evidence type="ECO:0000313" key="5">
    <source>
        <dbReference type="EMBL" id="KAA0189451.1"/>
    </source>
</evidence>
<feature type="compositionally biased region" description="Polar residues" evidence="3">
    <location>
        <begin position="1"/>
        <end position="16"/>
    </location>
</feature>
<keyword evidence="1 2" id="KW-0103">Bromodomain</keyword>
<dbReference type="Gene3D" id="1.20.920.10">
    <property type="entry name" value="Bromodomain-like"/>
    <property type="match status" value="1"/>
</dbReference>
<reference evidence="5" key="1">
    <citation type="submission" date="2014-08" db="EMBL/GenBank/DDBJ databases">
        <authorList>
            <person name="Murali S."/>
            <person name="Richards S."/>
            <person name="Bandaranaike D."/>
            <person name="Bellair M."/>
            <person name="Blankenburg K."/>
            <person name="Chao H."/>
            <person name="Dinh H."/>
            <person name="Doddapaneni H."/>
            <person name="Dugan-Rocha S."/>
            <person name="Elkadiri S."/>
            <person name="Gnanaolivu R."/>
            <person name="Hughes D."/>
            <person name="Lee S."/>
            <person name="Li M."/>
            <person name="Ming W."/>
            <person name="Munidasa M."/>
            <person name="Muniz J."/>
            <person name="Nguyen L."/>
            <person name="Osuji N."/>
            <person name="Pu L.-L."/>
            <person name="Puazo M."/>
            <person name="Skinner E."/>
            <person name="Qu C."/>
            <person name="Quiroz J."/>
            <person name="Raj R."/>
            <person name="Weissenberger G."/>
            <person name="Xin Y."/>
            <person name="Zou X."/>
            <person name="Han Y."/>
            <person name="Worley K."/>
            <person name="Muzny D."/>
            <person name="Gibbs R."/>
        </authorList>
    </citation>
    <scope>NUCLEOTIDE SEQUENCE</scope>
    <source>
        <strain evidence="5">HAZT.00-mixed</strain>
        <tissue evidence="5">Whole organism</tissue>
    </source>
</reference>
<dbReference type="InterPro" id="IPR001487">
    <property type="entry name" value="Bromodomain"/>
</dbReference>
<feature type="compositionally biased region" description="Basic and acidic residues" evidence="3">
    <location>
        <begin position="436"/>
        <end position="445"/>
    </location>
</feature>
<comment type="caution">
    <text evidence="5">The sequence shown here is derived from an EMBL/GenBank/DDBJ whole genome shotgun (WGS) entry which is preliminary data.</text>
</comment>
<protein>
    <recommendedName>
        <fullName evidence="4">Bromo domain-containing protein</fullName>
    </recommendedName>
</protein>
<dbReference type="PRINTS" id="PR00503">
    <property type="entry name" value="BROMODOMAIN"/>
</dbReference>
<organism evidence="5">
    <name type="scientific">Hyalella azteca</name>
    <name type="common">Amphipod</name>
    <dbReference type="NCBI Taxonomy" id="294128"/>
    <lineage>
        <taxon>Eukaryota</taxon>
        <taxon>Metazoa</taxon>
        <taxon>Ecdysozoa</taxon>
        <taxon>Arthropoda</taxon>
        <taxon>Crustacea</taxon>
        <taxon>Multicrustacea</taxon>
        <taxon>Malacostraca</taxon>
        <taxon>Eumalacostraca</taxon>
        <taxon>Peracarida</taxon>
        <taxon>Amphipoda</taxon>
        <taxon>Senticaudata</taxon>
        <taxon>Talitrida</taxon>
        <taxon>Talitroidea</taxon>
        <taxon>Hyalellidae</taxon>
        <taxon>Hyalella</taxon>
    </lineage>
</organism>
<dbReference type="SMART" id="SM00297">
    <property type="entry name" value="BROMO"/>
    <property type="match status" value="1"/>
</dbReference>
<dbReference type="SUPFAM" id="SSF47370">
    <property type="entry name" value="Bromodomain"/>
    <property type="match status" value="1"/>
</dbReference>
<dbReference type="Proteomes" id="UP000711488">
    <property type="component" value="Unassembled WGS sequence"/>
</dbReference>
<dbReference type="Pfam" id="PF00439">
    <property type="entry name" value="Bromodomain"/>
    <property type="match status" value="1"/>
</dbReference>